<organism evidence="1 2">
    <name type="scientific">Temnothorax longispinosus</name>
    <dbReference type="NCBI Taxonomy" id="300112"/>
    <lineage>
        <taxon>Eukaryota</taxon>
        <taxon>Metazoa</taxon>
        <taxon>Ecdysozoa</taxon>
        <taxon>Arthropoda</taxon>
        <taxon>Hexapoda</taxon>
        <taxon>Insecta</taxon>
        <taxon>Pterygota</taxon>
        <taxon>Neoptera</taxon>
        <taxon>Endopterygota</taxon>
        <taxon>Hymenoptera</taxon>
        <taxon>Apocrita</taxon>
        <taxon>Aculeata</taxon>
        <taxon>Formicoidea</taxon>
        <taxon>Formicidae</taxon>
        <taxon>Myrmicinae</taxon>
        <taxon>Temnothorax</taxon>
    </lineage>
</organism>
<dbReference type="Proteomes" id="UP000310200">
    <property type="component" value="Unassembled WGS sequence"/>
</dbReference>
<reference evidence="1 2" key="1">
    <citation type="journal article" date="2019" name="Philos. Trans. R. Soc. Lond., B, Biol. Sci.">
        <title>Ant behaviour and brain gene expression of defending hosts depend on the ecological success of the intruding social parasite.</title>
        <authorList>
            <person name="Kaur R."/>
            <person name="Stoldt M."/>
            <person name="Jongepier E."/>
            <person name="Feldmeyer B."/>
            <person name="Menzel F."/>
            <person name="Bornberg-Bauer E."/>
            <person name="Foitzik S."/>
        </authorList>
    </citation>
    <scope>NUCLEOTIDE SEQUENCE [LARGE SCALE GENOMIC DNA]</scope>
    <source>
        <tissue evidence="1">Whole body</tissue>
    </source>
</reference>
<gene>
    <name evidence="1" type="ORF">DBV15_02096</name>
</gene>
<sequence>MRYDSGLALIISLGRLHEVVNARLKRPAVATVLRHNIPPDAIGLGLAISLACLREVVNARLKRKSPTEMLQKRFLHGYTLLEFERDTIAASSLVSRLHRGDREAVRPDERRHS</sequence>
<keyword evidence="2" id="KW-1185">Reference proteome</keyword>
<protein>
    <submittedName>
        <fullName evidence="1">Uncharacterized protein</fullName>
    </submittedName>
</protein>
<evidence type="ECO:0000313" key="1">
    <source>
        <dbReference type="EMBL" id="TGZ50235.1"/>
    </source>
</evidence>
<accession>A0A4S2KKR1</accession>
<comment type="caution">
    <text evidence="1">The sequence shown here is derived from an EMBL/GenBank/DDBJ whole genome shotgun (WGS) entry which is preliminary data.</text>
</comment>
<dbReference type="AlphaFoldDB" id="A0A4S2KKR1"/>
<name>A0A4S2KKR1_9HYME</name>
<proteinExistence type="predicted"/>
<dbReference type="EMBL" id="QBLH01002000">
    <property type="protein sequence ID" value="TGZ50235.1"/>
    <property type="molecule type" value="Genomic_DNA"/>
</dbReference>
<evidence type="ECO:0000313" key="2">
    <source>
        <dbReference type="Proteomes" id="UP000310200"/>
    </source>
</evidence>